<proteinExistence type="predicted"/>
<keyword evidence="1" id="KW-0408">Iron</keyword>
<dbReference type="Gene3D" id="2.30.30.90">
    <property type="match status" value="1"/>
</dbReference>
<feature type="domain" description="Ferrous iron transporter FeoA-like" evidence="2">
    <location>
        <begin position="5"/>
        <end position="77"/>
    </location>
</feature>
<dbReference type="EMBL" id="JAINVB010000001">
    <property type="protein sequence ID" value="MCK0086816.1"/>
    <property type="molecule type" value="Genomic_DNA"/>
</dbReference>
<dbReference type="GO" id="GO:0046914">
    <property type="term" value="F:transition metal ion binding"/>
    <property type="evidence" value="ECO:0007669"/>
    <property type="project" value="InterPro"/>
</dbReference>
<protein>
    <submittedName>
        <fullName evidence="3">Ferrous iron transport protein A</fullName>
    </submittedName>
</protein>
<dbReference type="PANTHER" id="PTHR42954">
    <property type="entry name" value="FE(2+) TRANSPORT PROTEIN A"/>
    <property type="match status" value="1"/>
</dbReference>
<name>A0AAW5F3D5_CLOSY</name>
<dbReference type="InterPro" id="IPR007167">
    <property type="entry name" value="Fe-transptr_FeoA-like"/>
</dbReference>
<dbReference type="SMART" id="SM00899">
    <property type="entry name" value="FeoA"/>
    <property type="match status" value="1"/>
</dbReference>
<dbReference type="Proteomes" id="UP001203136">
    <property type="component" value="Unassembled WGS sequence"/>
</dbReference>
<evidence type="ECO:0000259" key="2">
    <source>
        <dbReference type="SMART" id="SM00899"/>
    </source>
</evidence>
<dbReference type="PANTHER" id="PTHR42954:SF2">
    <property type="entry name" value="FE(2+) TRANSPORT PROTEIN A"/>
    <property type="match status" value="1"/>
</dbReference>
<dbReference type="SUPFAM" id="SSF50037">
    <property type="entry name" value="C-terminal domain of transcriptional repressors"/>
    <property type="match status" value="1"/>
</dbReference>
<dbReference type="InterPro" id="IPR052713">
    <property type="entry name" value="FeoA"/>
</dbReference>
<evidence type="ECO:0000313" key="4">
    <source>
        <dbReference type="Proteomes" id="UP001203136"/>
    </source>
</evidence>
<dbReference type="AlphaFoldDB" id="A0AAW5F3D5"/>
<evidence type="ECO:0000256" key="1">
    <source>
        <dbReference type="ARBA" id="ARBA00023004"/>
    </source>
</evidence>
<dbReference type="RefSeq" id="WP_003499312.1">
    <property type="nucleotide sequence ID" value="NZ_CABHNX010000264.1"/>
</dbReference>
<dbReference type="Pfam" id="PF04023">
    <property type="entry name" value="FeoA"/>
    <property type="match status" value="1"/>
</dbReference>
<comment type="caution">
    <text evidence="3">The sequence shown here is derived from an EMBL/GenBank/DDBJ whole genome shotgun (WGS) entry which is preliminary data.</text>
</comment>
<sequence length="86" mass="9379">MSEQSCLNDMRPGQRASISTLKSTGSMRRRLLDIGLVEDTQVECIGRSPGGDPTAFLIRGAVIAIRSEDCADILIQEPEMEVAQWG</sequence>
<dbReference type="InterPro" id="IPR008988">
    <property type="entry name" value="Transcriptional_repressor_C"/>
</dbReference>
<accession>A0AAW5F3D5</accession>
<gene>
    <name evidence="3" type="ORF">K5I21_13210</name>
</gene>
<reference evidence="3" key="1">
    <citation type="journal article" date="2022" name="Cell Host Microbe">
        <title>Colonization of the live biotherapeutic product VE303 and modulation of the microbiota and metabolites in healthy volunteers.</title>
        <authorList>
            <person name="Dsouza M."/>
            <person name="Menon R."/>
            <person name="Crossette E."/>
            <person name="Bhattarai S.K."/>
            <person name="Schneider J."/>
            <person name="Kim Y.G."/>
            <person name="Reddy S."/>
            <person name="Caballero S."/>
            <person name="Felix C."/>
            <person name="Cornacchione L."/>
            <person name="Hendrickson J."/>
            <person name="Watson A.R."/>
            <person name="Minot S.S."/>
            <person name="Greenfield N."/>
            <person name="Schopf L."/>
            <person name="Szabady R."/>
            <person name="Patarroyo J."/>
            <person name="Smith W."/>
            <person name="Harrison P."/>
            <person name="Kuijper E.J."/>
            <person name="Kelly C.P."/>
            <person name="Olle B."/>
            <person name="Bobilev D."/>
            <person name="Silber J.L."/>
            <person name="Bucci V."/>
            <person name="Roberts B."/>
            <person name="Faith J."/>
            <person name="Norman J.M."/>
        </authorList>
    </citation>
    <scope>NUCLEOTIDE SEQUENCE</scope>
    <source>
        <strain evidence="3">VE303-04</strain>
    </source>
</reference>
<evidence type="ECO:0000313" key="3">
    <source>
        <dbReference type="EMBL" id="MCK0086816.1"/>
    </source>
</evidence>
<organism evidence="3 4">
    <name type="scientific">Clostridium symbiosum</name>
    <name type="common">Bacteroides symbiosus</name>
    <dbReference type="NCBI Taxonomy" id="1512"/>
    <lineage>
        <taxon>Bacteria</taxon>
        <taxon>Bacillati</taxon>
        <taxon>Bacillota</taxon>
        <taxon>Clostridia</taxon>
        <taxon>Lachnospirales</taxon>
        <taxon>Lachnospiraceae</taxon>
        <taxon>Otoolea</taxon>
    </lineage>
</organism>
<dbReference type="InterPro" id="IPR038157">
    <property type="entry name" value="FeoA_core_dom"/>
</dbReference>